<accession>A0A7I8DHA7</accession>
<keyword evidence="2" id="KW-1185">Reference proteome</keyword>
<proteinExistence type="predicted"/>
<dbReference type="KEGG" id="eff:skT53_32710"/>
<dbReference type="RefSeq" id="WP_200758920.1">
    <property type="nucleotide sequence ID" value="NZ_AP023366.1"/>
</dbReference>
<evidence type="ECO:0000313" key="2">
    <source>
        <dbReference type="Proteomes" id="UP000593802"/>
    </source>
</evidence>
<evidence type="ECO:0000313" key="1">
    <source>
        <dbReference type="EMBL" id="BCJ88286.1"/>
    </source>
</evidence>
<dbReference type="Proteomes" id="UP000593802">
    <property type="component" value="Chromosome"/>
</dbReference>
<dbReference type="EMBL" id="AP023366">
    <property type="protein sequence ID" value="BCJ88286.1"/>
    <property type="molecule type" value="Genomic_DNA"/>
</dbReference>
<dbReference type="InterPro" id="IPR023214">
    <property type="entry name" value="HAD_sf"/>
</dbReference>
<sequence length="156" mass="17051">MLEVQIPGRGLFHFSHVFIDFNGTIATDGIISEPLKPLLSELSEILEIIIVTADNNGTVQNQCKGLPVKVRIVSASEQDEQKARIMQETQRDHTIAIGNGVVDVKMFNAADVAICVLADEGCSPKALLASDIVVRDMRNALELLTHPHRLVASLRN</sequence>
<reference evidence="1 2" key="1">
    <citation type="submission" date="2020-08" db="EMBL/GenBank/DDBJ databases">
        <title>Complete Genome Sequence of Effusibacillus dendaii Strain skT53, Isolated from Farmland soil.</title>
        <authorList>
            <person name="Konishi T."/>
            <person name="Kawasaki H."/>
        </authorList>
    </citation>
    <scope>NUCLEOTIDE SEQUENCE [LARGE SCALE GENOMIC DNA]</scope>
    <source>
        <strain evidence="2">skT53</strain>
    </source>
</reference>
<dbReference type="Gene3D" id="3.40.50.1000">
    <property type="entry name" value="HAD superfamily/HAD-like"/>
    <property type="match status" value="1"/>
</dbReference>
<dbReference type="InterPro" id="IPR036412">
    <property type="entry name" value="HAD-like_sf"/>
</dbReference>
<organism evidence="1 2">
    <name type="scientific">Effusibacillus dendaii</name>
    <dbReference type="NCBI Taxonomy" id="2743772"/>
    <lineage>
        <taxon>Bacteria</taxon>
        <taxon>Bacillati</taxon>
        <taxon>Bacillota</taxon>
        <taxon>Bacilli</taxon>
        <taxon>Bacillales</taxon>
        <taxon>Alicyclobacillaceae</taxon>
        <taxon>Effusibacillus</taxon>
    </lineage>
</organism>
<dbReference type="SUPFAM" id="SSF56784">
    <property type="entry name" value="HAD-like"/>
    <property type="match status" value="1"/>
</dbReference>
<protein>
    <recommendedName>
        <fullName evidence="3">ATPase P</fullName>
    </recommendedName>
</protein>
<dbReference type="AlphaFoldDB" id="A0A7I8DHA7"/>
<name>A0A7I8DHA7_9BACL</name>
<evidence type="ECO:0008006" key="3">
    <source>
        <dbReference type="Google" id="ProtNLM"/>
    </source>
</evidence>
<gene>
    <name evidence="1" type="ORF">skT53_32710</name>
</gene>